<comment type="similarity">
    <text evidence="1">Belongs to the BA14k family.</text>
</comment>
<organism evidence="8 9">
    <name type="scientific">Sphingomonas prati</name>
    <dbReference type="NCBI Taxonomy" id="1843237"/>
    <lineage>
        <taxon>Bacteria</taxon>
        <taxon>Pseudomonadati</taxon>
        <taxon>Pseudomonadota</taxon>
        <taxon>Alphaproteobacteria</taxon>
        <taxon>Sphingomonadales</taxon>
        <taxon>Sphingomonadaceae</taxon>
        <taxon>Sphingomonas</taxon>
    </lineage>
</organism>
<evidence type="ECO:0000256" key="4">
    <source>
        <dbReference type="ARBA" id="ARBA00022734"/>
    </source>
</evidence>
<dbReference type="InterPro" id="IPR012413">
    <property type="entry name" value="BA14K"/>
</dbReference>
<reference evidence="8 9" key="1">
    <citation type="submission" date="2020-08" db="EMBL/GenBank/DDBJ databases">
        <title>Genomic Encyclopedia of Type Strains, Phase IV (KMG-IV): sequencing the most valuable type-strain genomes for metagenomic binning, comparative biology and taxonomic classification.</title>
        <authorList>
            <person name="Goeker M."/>
        </authorList>
    </citation>
    <scope>NUCLEOTIDE SEQUENCE [LARGE SCALE GENOMIC DNA]</scope>
    <source>
        <strain evidence="8 9">DSM 103336</strain>
    </source>
</reference>
<dbReference type="EMBL" id="JACIJR010000002">
    <property type="protein sequence ID" value="MBB5728674.1"/>
    <property type="molecule type" value="Genomic_DNA"/>
</dbReference>
<accession>A0A7W9F2D3</accession>
<evidence type="ECO:0000256" key="2">
    <source>
        <dbReference type="ARBA" id="ARBA00020552"/>
    </source>
</evidence>
<keyword evidence="4" id="KW-0430">Lectin</keyword>
<dbReference type="AlphaFoldDB" id="A0A7W9F2D3"/>
<gene>
    <name evidence="8" type="ORF">FHS99_001144</name>
</gene>
<feature type="compositionally biased region" description="Polar residues" evidence="6">
    <location>
        <begin position="51"/>
        <end position="74"/>
    </location>
</feature>
<dbReference type="OrthoDB" id="7478836at2"/>
<feature type="region of interest" description="Disordered" evidence="6">
    <location>
        <begin position="19"/>
        <end position="101"/>
    </location>
</feature>
<sequence>MRTITTTLAAAAMMLLATPSLAQRAPDRDEGRTTQTRGNDNAGSRNDRNQSSRGGKATQARNTGRGNSAHQTSCMRRYASYDKRTDTFAPGRGKPRQRCRG</sequence>
<evidence type="ECO:0000313" key="8">
    <source>
        <dbReference type="EMBL" id="MBB5728674.1"/>
    </source>
</evidence>
<evidence type="ECO:0000256" key="6">
    <source>
        <dbReference type="SAM" id="MobiDB-lite"/>
    </source>
</evidence>
<keyword evidence="3" id="KW-1003">Cell membrane</keyword>
<evidence type="ECO:0000256" key="7">
    <source>
        <dbReference type="SAM" id="SignalP"/>
    </source>
</evidence>
<dbReference type="Pfam" id="PF07886">
    <property type="entry name" value="BA14K"/>
    <property type="match status" value="1"/>
</dbReference>
<comment type="caution">
    <text evidence="8">The sequence shown here is derived from an EMBL/GenBank/DDBJ whole genome shotgun (WGS) entry which is preliminary data.</text>
</comment>
<keyword evidence="3" id="KW-0472">Membrane</keyword>
<feature type="signal peptide" evidence="7">
    <location>
        <begin position="1"/>
        <end position="22"/>
    </location>
</feature>
<feature type="chain" id="PRO_5031356212" description="Lectin-like protein BA14k" evidence="7">
    <location>
        <begin position="23"/>
        <end position="101"/>
    </location>
</feature>
<keyword evidence="9" id="KW-1185">Reference proteome</keyword>
<evidence type="ECO:0000256" key="1">
    <source>
        <dbReference type="ARBA" id="ARBA00010270"/>
    </source>
</evidence>
<name>A0A7W9F2D3_9SPHN</name>
<dbReference type="GO" id="GO:0030246">
    <property type="term" value="F:carbohydrate binding"/>
    <property type="evidence" value="ECO:0007669"/>
    <property type="project" value="UniProtKB-KW"/>
</dbReference>
<evidence type="ECO:0000256" key="3">
    <source>
        <dbReference type="ARBA" id="ARBA00022475"/>
    </source>
</evidence>
<keyword evidence="7" id="KW-0732">Signal</keyword>
<dbReference type="Proteomes" id="UP000546701">
    <property type="component" value="Unassembled WGS sequence"/>
</dbReference>
<comment type="function">
    <text evidence="5">Has immunoglobulin-binding and hemagglutination properties, and can bind to mannose. Essential for virulence. May be involved in LPS biosynthesis or polysaccharide transport.</text>
</comment>
<feature type="compositionally biased region" description="Polar residues" evidence="6">
    <location>
        <begin position="33"/>
        <end position="44"/>
    </location>
</feature>
<protein>
    <recommendedName>
        <fullName evidence="2">Lectin-like protein BA14k</fullName>
    </recommendedName>
</protein>
<proteinExistence type="inferred from homology"/>
<evidence type="ECO:0000256" key="5">
    <source>
        <dbReference type="ARBA" id="ARBA00025321"/>
    </source>
</evidence>
<dbReference type="RefSeq" id="WP_157177479.1">
    <property type="nucleotide sequence ID" value="NZ_BMJP01000001.1"/>
</dbReference>
<evidence type="ECO:0000313" key="9">
    <source>
        <dbReference type="Proteomes" id="UP000546701"/>
    </source>
</evidence>